<sequence length="73" mass="8211">MPHTEQLQSKRCSPSTEFDGTKKDWKKNSAGALLVENTVTTLTALNDIPRLQSVLHSTISTDVAHRLWSRIHL</sequence>
<accession>A0A2P2K5A1</accession>
<proteinExistence type="predicted"/>
<name>A0A2P2K5A1_RHIMU</name>
<reference evidence="2" key="1">
    <citation type="submission" date="2018-02" db="EMBL/GenBank/DDBJ databases">
        <title>Rhizophora mucronata_Transcriptome.</title>
        <authorList>
            <person name="Meera S.P."/>
            <person name="Sreeshan A."/>
            <person name="Augustine A."/>
        </authorList>
    </citation>
    <scope>NUCLEOTIDE SEQUENCE</scope>
    <source>
        <tissue evidence="2">Leaf</tissue>
    </source>
</reference>
<evidence type="ECO:0000313" key="2">
    <source>
        <dbReference type="EMBL" id="MBX00879.1"/>
    </source>
</evidence>
<protein>
    <submittedName>
        <fullName evidence="2">Uncharacterized protein</fullName>
    </submittedName>
</protein>
<evidence type="ECO:0000256" key="1">
    <source>
        <dbReference type="SAM" id="MobiDB-lite"/>
    </source>
</evidence>
<feature type="compositionally biased region" description="Polar residues" evidence="1">
    <location>
        <begin position="1"/>
        <end position="18"/>
    </location>
</feature>
<dbReference type="AlphaFoldDB" id="A0A2P2K5A1"/>
<feature type="region of interest" description="Disordered" evidence="1">
    <location>
        <begin position="1"/>
        <end position="23"/>
    </location>
</feature>
<dbReference type="EMBL" id="GGEC01020395">
    <property type="protein sequence ID" value="MBX00879.1"/>
    <property type="molecule type" value="Transcribed_RNA"/>
</dbReference>
<organism evidence="2">
    <name type="scientific">Rhizophora mucronata</name>
    <name type="common">Asiatic mangrove</name>
    <dbReference type="NCBI Taxonomy" id="61149"/>
    <lineage>
        <taxon>Eukaryota</taxon>
        <taxon>Viridiplantae</taxon>
        <taxon>Streptophyta</taxon>
        <taxon>Embryophyta</taxon>
        <taxon>Tracheophyta</taxon>
        <taxon>Spermatophyta</taxon>
        <taxon>Magnoliopsida</taxon>
        <taxon>eudicotyledons</taxon>
        <taxon>Gunneridae</taxon>
        <taxon>Pentapetalae</taxon>
        <taxon>rosids</taxon>
        <taxon>fabids</taxon>
        <taxon>Malpighiales</taxon>
        <taxon>Rhizophoraceae</taxon>
        <taxon>Rhizophora</taxon>
    </lineage>
</organism>